<dbReference type="OrthoDB" id="10561581at2759"/>
<comment type="caution">
    <text evidence="2">The sequence shown here is derived from an EMBL/GenBank/DDBJ whole genome shotgun (WGS) entry which is preliminary data.</text>
</comment>
<keyword evidence="3" id="KW-1185">Reference proteome</keyword>
<evidence type="ECO:0000313" key="2">
    <source>
        <dbReference type="EMBL" id="KAF0484549.1"/>
    </source>
</evidence>
<proteinExistence type="predicted"/>
<dbReference type="AlphaFoldDB" id="A0A8H4AE74"/>
<evidence type="ECO:0008006" key="4">
    <source>
        <dbReference type="Google" id="ProtNLM"/>
    </source>
</evidence>
<dbReference type="EMBL" id="WTPW01000730">
    <property type="protein sequence ID" value="KAF0484549.1"/>
    <property type="molecule type" value="Genomic_DNA"/>
</dbReference>
<gene>
    <name evidence="2" type="ORF">F8M41_022965</name>
</gene>
<organism evidence="2 3">
    <name type="scientific">Gigaspora margarita</name>
    <dbReference type="NCBI Taxonomy" id="4874"/>
    <lineage>
        <taxon>Eukaryota</taxon>
        <taxon>Fungi</taxon>
        <taxon>Fungi incertae sedis</taxon>
        <taxon>Mucoromycota</taxon>
        <taxon>Glomeromycotina</taxon>
        <taxon>Glomeromycetes</taxon>
        <taxon>Diversisporales</taxon>
        <taxon>Gigasporaceae</taxon>
        <taxon>Gigaspora</taxon>
    </lineage>
</organism>
<feature type="signal peptide" evidence="1">
    <location>
        <begin position="1"/>
        <end position="20"/>
    </location>
</feature>
<evidence type="ECO:0000256" key="1">
    <source>
        <dbReference type="SAM" id="SignalP"/>
    </source>
</evidence>
<feature type="chain" id="PRO_5034703514" description="Secreted protein" evidence="1">
    <location>
        <begin position="21"/>
        <end position="213"/>
    </location>
</feature>
<evidence type="ECO:0000313" key="3">
    <source>
        <dbReference type="Proteomes" id="UP000439903"/>
    </source>
</evidence>
<reference evidence="2 3" key="1">
    <citation type="journal article" date="2019" name="Environ. Microbiol.">
        <title>At the nexus of three kingdoms: the genome of the mycorrhizal fungus Gigaspora margarita provides insights into plant, endobacterial and fungal interactions.</title>
        <authorList>
            <person name="Venice F."/>
            <person name="Ghignone S."/>
            <person name="Salvioli di Fossalunga A."/>
            <person name="Amselem J."/>
            <person name="Novero M."/>
            <person name="Xianan X."/>
            <person name="Sedzielewska Toro K."/>
            <person name="Morin E."/>
            <person name="Lipzen A."/>
            <person name="Grigoriev I.V."/>
            <person name="Henrissat B."/>
            <person name="Martin F.M."/>
            <person name="Bonfante P."/>
        </authorList>
    </citation>
    <scope>NUCLEOTIDE SEQUENCE [LARGE SCALE GENOMIC DNA]</scope>
    <source>
        <strain evidence="2 3">BEG34</strain>
    </source>
</reference>
<sequence>MNSKCLFVFLLVFFVFEVYSSNKSSSSSTKPPQEQKQTIQNGEACVFYRNINITVPVFHKDIPTLLIGHVAWGFRIGNNNKYIYGSDDGSDNKCGGNKTWQQYSGTRAEMLSWFKKENYNYYYCKNTVNPKDNSAQNKISERKKQKYYVNNWYCDKHPPTNNCLTDTFEILYAYNMLELPVQTKSPTFWFGYWCGNENDCWWTDVCVNKCWKL</sequence>
<keyword evidence="1" id="KW-0732">Signal</keyword>
<name>A0A8H4AE74_GIGMA</name>
<protein>
    <recommendedName>
        <fullName evidence="4">Secreted protein</fullName>
    </recommendedName>
</protein>
<dbReference type="Proteomes" id="UP000439903">
    <property type="component" value="Unassembled WGS sequence"/>
</dbReference>
<accession>A0A8H4AE74</accession>